<evidence type="ECO:0000313" key="3">
    <source>
        <dbReference type="WBParaSite" id="TMUE_3000011666.1"/>
    </source>
</evidence>
<evidence type="ECO:0000256" key="1">
    <source>
        <dbReference type="SAM" id="MobiDB-lite"/>
    </source>
</evidence>
<accession>A0A5S6QW79</accession>
<dbReference type="AlphaFoldDB" id="A0A5S6QW79"/>
<dbReference type="WBParaSite" id="TMUE_3000011666.1">
    <property type="protein sequence ID" value="TMUE_3000011666.1"/>
    <property type="gene ID" value="WBGene00287188"/>
</dbReference>
<evidence type="ECO:0000313" key="2">
    <source>
        <dbReference type="Proteomes" id="UP000046395"/>
    </source>
</evidence>
<sequence>MLRAVKNREQSSARIQDMSSSKNVVPKDLPKRTPDRLDKGLIEKAVRQQKLSAVQQKLADRERVLEARKKAATEEKLRKRKQAKPVLPPGPVERNSVVKSSLAYERALLLLGKKKSPTPSGINSSKEIGHSTSSRPNKNVLPVERPSCCVSKRESQGADHPQPSKRPKLSANERRPSELLSFNQLMEMAQQNTNRTTADLEDSMKAVR</sequence>
<feature type="region of interest" description="Disordered" evidence="1">
    <location>
        <begin position="70"/>
        <end position="94"/>
    </location>
</feature>
<keyword evidence="2" id="KW-1185">Reference proteome</keyword>
<dbReference type="Proteomes" id="UP000046395">
    <property type="component" value="Unassembled WGS sequence"/>
</dbReference>
<feature type="compositionally biased region" description="Basic and acidic residues" evidence="1">
    <location>
        <begin position="1"/>
        <end position="11"/>
    </location>
</feature>
<name>A0A5S6QW79_TRIMR</name>
<feature type="region of interest" description="Disordered" evidence="1">
    <location>
        <begin position="1"/>
        <end position="40"/>
    </location>
</feature>
<feature type="region of interest" description="Disordered" evidence="1">
    <location>
        <begin position="114"/>
        <end position="208"/>
    </location>
</feature>
<reference evidence="3" key="1">
    <citation type="submission" date="2019-12" db="UniProtKB">
        <authorList>
            <consortium name="WormBaseParasite"/>
        </authorList>
    </citation>
    <scope>IDENTIFICATION</scope>
</reference>
<protein>
    <submittedName>
        <fullName evidence="3">Uncharacterized protein</fullName>
    </submittedName>
</protein>
<feature type="compositionally biased region" description="Basic and acidic residues" evidence="1">
    <location>
        <begin position="28"/>
        <end position="40"/>
    </location>
</feature>
<feature type="compositionally biased region" description="Polar residues" evidence="1">
    <location>
        <begin position="180"/>
        <end position="197"/>
    </location>
</feature>
<feature type="compositionally biased region" description="Polar residues" evidence="1">
    <location>
        <begin position="12"/>
        <end position="23"/>
    </location>
</feature>
<feature type="compositionally biased region" description="Polar residues" evidence="1">
    <location>
        <begin position="117"/>
        <end position="137"/>
    </location>
</feature>
<proteinExistence type="predicted"/>
<organism evidence="2 3">
    <name type="scientific">Trichuris muris</name>
    <name type="common">Mouse whipworm</name>
    <dbReference type="NCBI Taxonomy" id="70415"/>
    <lineage>
        <taxon>Eukaryota</taxon>
        <taxon>Metazoa</taxon>
        <taxon>Ecdysozoa</taxon>
        <taxon>Nematoda</taxon>
        <taxon>Enoplea</taxon>
        <taxon>Dorylaimia</taxon>
        <taxon>Trichinellida</taxon>
        <taxon>Trichuridae</taxon>
        <taxon>Trichuris</taxon>
    </lineage>
</organism>